<dbReference type="Pfam" id="PF14223">
    <property type="entry name" value="Retrotran_gag_2"/>
    <property type="match status" value="1"/>
</dbReference>
<dbReference type="AlphaFoldDB" id="A0AAV5JSX0"/>
<dbReference type="SUPFAM" id="SSF57756">
    <property type="entry name" value="Retrovirus zinc finger-like domains"/>
    <property type="match status" value="1"/>
</dbReference>
<dbReference type="InterPro" id="IPR025724">
    <property type="entry name" value="GAG-pre-integrase_dom"/>
</dbReference>
<dbReference type="GO" id="GO:0006508">
    <property type="term" value="P:proteolysis"/>
    <property type="evidence" value="ECO:0007669"/>
    <property type="project" value="UniProtKB-KW"/>
</dbReference>
<gene>
    <name evidence="9" type="ORF">SLEP1_g28158</name>
</gene>
<keyword evidence="5" id="KW-0863">Zinc-finger</keyword>
<dbReference type="SUPFAM" id="SSF56672">
    <property type="entry name" value="DNA/RNA polymerases"/>
    <property type="match status" value="1"/>
</dbReference>
<dbReference type="PROSITE" id="PS50994">
    <property type="entry name" value="INTEGRASE"/>
    <property type="match status" value="1"/>
</dbReference>
<dbReference type="EMBL" id="BPVZ01000048">
    <property type="protein sequence ID" value="GKV17689.1"/>
    <property type="molecule type" value="Genomic_DNA"/>
</dbReference>
<dbReference type="Gene3D" id="4.10.60.10">
    <property type="entry name" value="Zinc finger, CCHC-type"/>
    <property type="match status" value="1"/>
</dbReference>
<dbReference type="Pfam" id="PF00665">
    <property type="entry name" value="rve"/>
    <property type="match status" value="1"/>
</dbReference>
<dbReference type="GO" id="GO:0008270">
    <property type="term" value="F:zinc ion binding"/>
    <property type="evidence" value="ECO:0007669"/>
    <property type="project" value="UniProtKB-KW"/>
</dbReference>
<evidence type="ECO:0000256" key="1">
    <source>
        <dbReference type="ARBA" id="ARBA00022670"/>
    </source>
</evidence>
<dbReference type="Gene3D" id="3.30.420.10">
    <property type="entry name" value="Ribonuclease H-like superfamily/Ribonuclease H"/>
    <property type="match status" value="1"/>
</dbReference>
<evidence type="ECO:0000259" key="7">
    <source>
        <dbReference type="PROSITE" id="PS50158"/>
    </source>
</evidence>
<dbReference type="InterPro" id="IPR036875">
    <property type="entry name" value="Znf_CCHC_sf"/>
</dbReference>
<feature type="domain" description="Integrase catalytic" evidence="8">
    <location>
        <begin position="520"/>
        <end position="688"/>
    </location>
</feature>
<evidence type="ECO:0008006" key="11">
    <source>
        <dbReference type="Google" id="ProtNLM"/>
    </source>
</evidence>
<evidence type="ECO:0000259" key="8">
    <source>
        <dbReference type="PROSITE" id="PS50994"/>
    </source>
</evidence>
<evidence type="ECO:0000256" key="5">
    <source>
        <dbReference type="PROSITE-ProRule" id="PRU00047"/>
    </source>
</evidence>
<keyword evidence="3" id="KW-0064">Aspartyl protease</keyword>
<feature type="region of interest" description="Disordered" evidence="6">
    <location>
        <begin position="707"/>
        <end position="732"/>
    </location>
</feature>
<feature type="domain" description="CCHC-type" evidence="7">
    <location>
        <begin position="288"/>
        <end position="304"/>
    </location>
</feature>
<evidence type="ECO:0000313" key="9">
    <source>
        <dbReference type="EMBL" id="GKV17689.1"/>
    </source>
</evidence>
<dbReference type="Pfam" id="PF13976">
    <property type="entry name" value="gag_pre-integrs"/>
    <property type="match status" value="1"/>
</dbReference>
<accession>A0AAV5JSX0</accession>
<dbReference type="Pfam" id="PF07727">
    <property type="entry name" value="RVT_2"/>
    <property type="match status" value="1"/>
</dbReference>
<sequence length="1190" mass="136050">MAQFLSSQPVEGLSTTKPPFFDGTNYSYWKNRMKVFMLSNVPKAWVVTMKGPYVPIKIVGEREVPKEEIDWNDEDLEKIMINNKAINMLQCALNPTEFHRVSGCDTAKEMWDMLEVTHEGTSQVKESKINRLIYMYELFKMKLEESIQDMYTRLNDIVTNLKALGKVYPPQEVVRKVIRSLPKSWEAKKTGIEESKDLNTLKLEDLIGKLMTYEIEVQGDGGVEIVEKKKKDVAFKVSNQKEKSEDDASDGENFSFLISREVRRFMKKNIKSKLARRDEGESTKKSMKCYECNKMGHYRNECPKLKKGVANLCFMAQEDDNNDEEVCLVSKMKNKWYLNSGCSRHMTGDPSQFSSLMPLDGGIVTFGDNGKGIVKGIGKIGNKSISFDDVWYVDGLKHNLLSISQLCDRMLNVLFFKSHCKIIDSRNDQVLFVGKRLKNVYVIDLHDIDANICLASISHDDTWLWHRRLGYASMSVISKLLKHGLVDGLPRVNVNIDSVCDACMKGKQTRVSFKTKKCISTNRPLELLHIDLFGPMRTLSIGGKSYVLVVVDDYSRFTWVAFLAHKNDALDAFKCLYKKLQNEKSLTIVSIRSDHGGEFENNDFEDFCIEHGIDHNFLAPRTPQQNGVVERKNRTIEEMARTMICENDLPKSFWAEAVATSCYLLNRVMDSLGNFDSKSDQGIFVGYSTSNSIGKQIKDINLKEDNTKEAQDEKNEEDKHEEVQQTHELREPTFPRERSYVKVNEILGDPSKGVITRSHAHNTCAFIAFISQIEPNNLDDSLNYPNWVMAMQEELAQFERNKVWNLVSRPEDHPIIGTKWVFRNKLDKNGIVVRNKARLVAKGYCQEEGIDFDETFAPVARLEAIRMLLAFACFKGFTLYQMDVKSAFLNGYIQEEVYVEQPPGFEDPSYRNHVYKLSKALYGLKQAPRAWYERLSSFLLANGFFRGRVDTTLFVKNKGQDILIVQIYVDDIVFGATNDFLCQEFSKAMQGEFEMNMMGELNFFLGLQTKQSKEGIFINQSKYTKEMLKKFGMETCKPIATPMSTSINLDKDEGGKPIDPKLYRSMIGSLLYLTASKPDIMFSVCLCARFQACPKESHLIVVKRVFRYLKDTPNLGLWYPKGSSLDLHSYSDADYAGYRIDRKSTSGTCQFFGNMLISWFSKKQNSVALSTTEAKYIAAASCCAQVLWMK</sequence>
<evidence type="ECO:0000256" key="6">
    <source>
        <dbReference type="SAM" id="MobiDB-lite"/>
    </source>
</evidence>
<keyword evidence="5" id="KW-0862">Zinc</keyword>
<dbReference type="Pfam" id="PF22936">
    <property type="entry name" value="Pol_BBD"/>
    <property type="match status" value="1"/>
</dbReference>
<name>A0AAV5JSX0_9ROSI</name>
<dbReference type="Pfam" id="PF00098">
    <property type="entry name" value="zf-CCHC"/>
    <property type="match status" value="1"/>
</dbReference>
<dbReference type="InterPro" id="IPR039537">
    <property type="entry name" value="Retrotran_Ty1/copia-like"/>
</dbReference>
<evidence type="ECO:0000256" key="4">
    <source>
        <dbReference type="ARBA" id="ARBA00022801"/>
    </source>
</evidence>
<dbReference type="SUPFAM" id="SSF53098">
    <property type="entry name" value="Ribonuclease H-like"/>
    <property type="match status" value="1"/>
</dbReference>
<dbReference type="GO" id="GO:0003676">
    <property type="term" value="F:nucleic acid binding"/>
    <property type="evidence" value="ECO:0007669"/>
    <property type="project" value="InterPro"/>
</dbReference>
<dbReference type="InterPro" id="IPR001878">
    <property type="entry name" value="Znf_CCHC"/>
</dbReference>
<evidence type="ECO:0000313" key="10">
    <source>
        <dbReference type="Proteomes" id="UP001054252"/>
    </source>
</evidence>
<protein>
    <recommendedName>
        <fullName evidence="11">Gag-pol polyprotein</fullName>
    </recommendedName>
</protein>
<keyword evidence="10" id="KW-1185">Reference proteome</keyword>
<evidence type="ECO:0000256" key="3">
    <source>
        <dbReference type="ARBA" id="ARBA00022750"/>
    </source>
</evidence>
<keyword evidence="4" id="KW-0378">Hydrolase</keyword>
<dbReference type="InterPro" id="IPR012337">
    <property type="entry name" value="RNaseH-like_sf"/>
</dbReference>
<dbReference type="CDD" id="cd09272">
    <property type="entry name" value="RNase_HI_RT_Ty1"/>
    <property type="match status" value="1"/>
</dbReference>
<comment type="caution">
    <text evidence="9">The sequence shown here is derived from an EMBL/GenBank/DDBJ whole genome shotgun (WGS) entry which is preliminary data.</text>
</comment>
<dbReference type="InterPro" id="IPR013103">
    <property type="entry name" value="RVT_2"/>
</dbReference>
<dbReference type="PROSITE" id="PS50158">
    <property type="entry name" value="ZF_CCHC"/>
    <property type="match status" value="1"/>
</dbReference>
<evidence type="ECO:0000256" key="2">
    <source>
        <dbReference type="ARBA" id="ARBA00022723"/>
    </source>
</evidence>
<keyword evidence="1" id="KW-0645">Protease</keyword>
<proteinExistence type="predicted"/>
<dbReference type="InterPro" id="IPR043502">
    <property type="entry name" value="DNA/RNA_pol_sf"/>
</dbReference>
<dbReference type="InterPro" id="IPR054722">
    <property type="entry name" value="PolX-like_BBD"/>
</dbReference>
<dbReference type="InterPro" id="IPR001584">
    <property type="entry name" value="Integrase_cat-core"/>
</dbReference>
<keyword evidence="2" id="KW-0479">Metal-binding</keyword>
<dbReference type="PANTHER" id="PTHR42648">
    <property type="entry name" value="TRANSPOSASE, PUTATIVE-RELATED"/>
    <property type="match status" value="1"/>
</dbReference>
<organism evidence="9 10">
    <name type="scientific">Rubroshorea leprosula</name>
    <dbReference type="NCBI Taxonomy" id="152421"/>
    <lineage>
        <taxon>Eukaryota</taxon>
        <taxon>Viridiplantae</taxon>
        <taxon>Streptophyta</taxon>
        <taxon>Embryophyta</taxon>
        <taxon>Tracheophyta</taxon>
        <taxon>Spermatophyta</taxon>
        <taxon>Magnoliopsida</taxon>
        <taxon>eudicotyledons</taxon>
        <taxon>Gunneridae</taxon>
        <taxon>Pentapetalae</taxon>
        <taxon>rosids</taxon>
        <taxon>malvids</taxon>
        <taxon>Malvales</taxon>
        <taxon>Dipterocarpaceae</taxon>
        <taxon>Rubroshorea</taxon>
    </lineage>
</organism>
<dbReference type="InterPro" id="IPR036397">
    <property type="entry name" value="RNaseH_sf"/>
</dbReference>
<dbReference type="PANTHER" id="PTHR42648:SF21">
    <property type="entry name" value="CYSTEINE-RICH RLK (RECEPTOR-LIKE PROTEIN KINASE) 8"/>
    <property type="match status" value="1"/>
</dbReference>
<dbReference type="GO" id="GO:0015074">
    <property type="term" value="P:DNA integration"/>
    <property type="evidence" value="ECO:0007669"/>
    <property type="project" value="InterPro"/>
</dbReference>
<dbReference type="SMART" id="SM00343">
    <property type="entry name" value="ZnF_C2HC"/>
    <property type="match status" value="1"/>
</dbReference>
<dbReference type="Proteomes" id="UP001054252">
    <property type="component" value="Unassembled WGS sequence"/>
</dbReference>
<reference evidence="9 10" key="1">
    <citation type="journal article" date="2021" name="Commun. Biol.">
        <title>The genome of Shorea leprosula (Dipterocarpaceae) highlights the ecological relevance of drought in aseasonal tropical rainforests.</title>
        <authorList>
            <person name="Ng K.K.S."/>
            <person name="Kobayashi M.J."/>
            <person name="Fawcett J.A."/>
            <person name="Hatakeyama M."/>
            <person name="Paape T."/>
            <person name="Ng C.H."/>
            <person name="Ang C.C."/>
            <person name="Tnah L.H."/>
            <person name="Lee C.T."/>
            <person name="Nishiyama T."/>
            <person name="Sese J."/>
            <person name="O'Brien M.J."/>
            <person name="Copetti D."/>
            <person name="Mohd Noor M.I."/>
            <person name="Ong R.C."/>
            <person name="Putra M."/>
            <person name="Sireger I.Z."/>
            <person name="Indrioko S."/>
            <person name="Kosugi Y."/>
            <person name="Izuno A."/>
            <person name="Isagi Y."/>
            <person name="Lee S.L."/>
            <person name="Shimizu K.K."/>
        </authorList>
    </citation>
    <scope>NUCLEOTIDE SEQUENCE [LARGE SCALE GENOMIC DNA]</scope>
    <source>
        <strain evidence="9">214</strain>
    </source>
</reference>
<dbReference type="GO" id="GO:0004190">
    <property type="term" value="F:aspartic-type endopeptidase activity"/>
    <property type="evidence" value="ECO:0007669"/>
    <property type="project" value="UniProtKB-KW"/>
</dbReference>